<dbReference type="EMBL" id="APPN01000018">
    <property type="protein sequence ID" value="ENV35522.1"/>
    <property type="molecule type" value="Genomic_DNA"/>
</dbReference>
<name>N8YFE4_9GAMM</name>
<evidence type="ECO:0000313" key="1">
    <source>
        <dbReference type="EMBL" id="ENV35522.1"/>
    </source>
</evidence>
<organism evidence="1 2">
    <name type="scientific">Acinetobacter gerneri DSM 14967 = CIP 107464 = MTCC 9824</name>
    <dbReference type="NCBI Taxonomy" id="1120926"/>
    <lineage>
        <taxon>Bacteria</taxon>
        <taxon>Pseudomonadati</taxon>
        <taxon>Pseudomonadota</taxon>
        <taxon>Gammaproteobacteria</taxon>
        <taxon>Moraxellales</taxon>
        <taxon>Moraxellaceae</taxon>
        <taxon>Acinetobacter</taxon>
    </lineage>
</organism>
<dbReference type="Proteomes" id="UP000013117">
    <property type="component" value="Unassembled WGS sequence"/>
</dbReference>
<dbReference type="AlphaFoldDB" id="N8YFE4"/>
<comment type="caution">
    <text evidence="1">The sequence shown here is derived from an EMBL/GenBank/DDBJ whole genome shotgun (WGS) entry which is preliminary data.</text>
</comment>
<accession>N8YFE4</accession>
<proteinExistence type="predicted"/>
<sequence length="219" mass="25967">MLHLGFESANHKTDSDRINYLIGLFKSNDGEEEKIKKFKKKLEEKTIHKKEKLLDFNDEFSNLFLYFEKFFLTNNLEYNLNNKELKIVDFNIAKIIAHDQDIDEPFESWNDLRSSVSKKVYSIVYEKKINIDIFEKKIDQLNQILEKKLESKNTVFYYFLDDMESDIHLILMAIYIGYSEKLINLLLEAYKSNFLPCGWEGEYPLGNLCITNGMLNLKK</sequence>
<dbReference type="GeneID" id="84211733"/>
<gene>
    <name evidence="1" type="ORF">F960_00204</name>
</gene>
<dbReference type="HOGENOM" id="CLU_1068032_0_0_6"/>
<reference evidence="1 2" key="1">
    <citation type="submission" date="2013-02" db="EMBL/GenBank/DDBJ databases">
        <title>The Genome Sequence of Acinetobacter gerneri CIP 107464.</title>
        <authorList>
            <consortium name="The Broad Institute Genome Sequencing Platform"/>
            <consortium name="The Broad Institute Genome Sequencing Center for Infectious Disease"/>
            <person name="Cerqueira G."/>
            <person name="Feldgarden M."/>
            <person name="Courvalin P."/>
            <person name="Perichon B."/>
            <person name="Grillot-Courvalin C."/>
            <person name="Clermont D."/>
            <person name="Rocha E."/>
            <person name="Yoon E.-J."/>
            <person name="Nemec A."/>
            <person name="Walker B."/>
            <person name="Young S.K."/>
            <person name="Zeng Q."/>
            <person name="Gargeya S."/>
            <person name="Fitzgerald M."/>
            <person name="Haas B."/>
            <person name="Abouelleil A."/>
            <person name="Alvarado L."/>
            <person name="Arachchi H.M."/>
            <person name="Berlin A.M."/>
            <person name="Chapman S.B."/>
            <person name="Dewar J."/>
            <person name="Goldberg J."/>
            <person name="Griggs A."/>
            <person name="Gujja S."/>
            <person name="Hansen M."/>
            <person name="Howarth C."/>
            <person name="Imamovic A."/>
            <person name="Larimer J."/>
            <person name="McCowan C."/>
            <person name="Murphy C."/>
            <person name="Neiman D."/>
            <person name="Pearson M."/>
            <person name="Priest M."/>
            <person name="Roberts A."/>
            <person name="Saif S."/>
            <person name="Shea T."/>
            <person name="Sisk P."/>
            <person name="Sykes S."/>
            <person name="Wortman J."/>
            <person name="Nusbaum C."/>
            <person name="Birren B."/>
        </authorList>
    </citation>
    <scope>NUCLEOTIDE SEQUENCE [LARGE SCALE GENOMIC DNA]</scope>
    <source>
        <strain evidence="1 2">CIP 107464</strain>
    </source>
</reference>
<dbReference type="RefSeq" id="WP_004871648.1">
    <property type="nucleotide sequence ID" value="NZ_ASYY01000163.1"/>
</dbReference>
<dbReference type="PATRIC" id="fig|1120926.3.peg.192"/>
<protein>
    <submittedName>
        <fullName evidence="1">Uncharacterized protein</fullName>
    </submittedName>
</protein>
<keyword evidence="2" id="KW-1185">Reference proteome</keyword>
<evidence type="ECO:0000313" key="2">
    <source>
        <dbReference type="Proteomes" id="UP000013117"/>
    </source>
</evidence>